<dbReference type="EMBL" id="QGKY02000094">
    <property type="protein sequence ID" value="KAF2604244.1"/>
    <property type="molecule type" value="Genomic_DNA"/>
</dbReference>
<evidence type="ECO:0000313" key="3">
    <source>
        <dbReference type="Proteomes" id="UP000712281"/>
    </source>
</evidence>
<reference evidence="1" key="1">
    <citation type="submission" date="2019-12" db="EMBL/GenBank/DDBJ databases">
        <title>Genome sequencing and annotation of Brassica cretica.</title>
        <authorList>
            <person name="Studholme D.J."/>
            <person name="Sarris P.F."/>
        </authorList>
    </citation>
    <scope>NUCLEOTIDE SEQUENCE</scope>
    <source>
        <strain evidence="1">PFS-001/15</strain>
        <strain evidence="2">PFS-102/07</strain>
        <tissue evidence="1">Leaf</tissue>
    </source>
</reference>
<name>A0A8S9IEA7_BRACR</name>
<proteinExistence type="predicted"/>
<dbReference type="EMBL" id="QGKW02001911">
    <property type="protein sequence ID" value="KAF2568211.1"/>
    <property type="molecule type" value="Genomic_DNA"/>
</dbReference>
<evidence type="ECO:0000313" key="2">
    <source>
        <dbReference type="EMBL" id="KAF2604244.1"/>
    </source>
</evidence>
<sequence>MWVECVNANRMRDGNFWSLDDRKHPALTLLDLLKFVLSLRHLATSFLICLVGNGERVSFLVGPLDTPKPSSYPAVWNFWALIVRDSYTSMVASSCNQNGWR</sequence>
<accession>A0A8S9IEA7</accession>
<dbReference type="AlphaFoldDB" id="A0A8S9IEA7"/>
<comment type="caution">
    <text evidence="1">The sequence shown here is derived from an EMBL/GenBank/DDBJ whole genome shotgun (WGS) entry which is preliminary data.</text>
</comment>
<evidence type="ECO:0000313" key="1">
    <source>
        <dbReference type="EMBL" id="KAF2568211.1"/>
    </source>
</evidence>
<gene>
    <name evidence="1" type="ORF">F2Q68_00024757</name>
    <name evidence="2" type="ORF">F2Q70_00025367</name>
</gene>
<dbReference type="Proteomes" id="UP000712281">
    <property type="component" value="Unassembled WGS sequence"/>
</dbReference>
<protein>
    <submittedName>
        <fullName evidence="1">Uncharacterized protein</fullName>
    </submittedName>
</protein>
<organism evidence="1 3">
    <name type="scientific">Brassica cretica</name>
    <name type="common">Mustard</name>
    <dbReference type="NCBI Taxonomy" id="69181"/>
    <lineage>
        <taxon>Eukaryota</taxon>
        <taxon>Viridiplantae</taxon>
        <taxon>Streptophyta</taxon>
        <taxon>Embryophyta</taxon>
        <taxon>Tracheophyta</taxon>
        <taxon>Spermatophyta</taxon>
        <taxon>Magnoliopsida</taxon>
        <taxon>eudicotyledons</taxon>
        <taxon>Gunneridae</taxon>
        <taxon>Pentapetalae</taxon>
        <taxon>rosids</taxon>
        <taxon>malvids</taxon>
        <taxon>Brassicales</taxon>
        <taxon>Brassicaceae</taxon>
        <taxon>Brassiceae</taxon>
        <taxon>Brassica</taxon>
    </lineage>
</organism>